<dbReference type="Pfam" id="PF04231">
    <property type="entry name" value="Endonuclease_1"/>
    <property type="match status" value="1"/>
</dbReference>
<dbReference type="InterPro" id="IPR046780">
    <property type="entry name" value="aBig_2"/>
</dbReference>
<evidence type="ECO:0000256" key="2">
    <source>
        <dbReference type="ARBA" id="ARBA00022801"/>
    </source>
</evidence>
<feature type="signal peptide" evidence="3">
    <location>
        <begin position="1"/>
        <end position="19"/>
    </location>
</feature>
<reference evidence="5 6" key="1">
    <citation type="submission" date="2020-02" db="EMBL/GenBank/DDBJ databases">
        <authorList>
            <person name="Zheng R.K."/>
            <person name="Sun C.M."/>
        </authorList>
    </citation>
    <scope>NUCLEOTIDE SEQUENCE [LARGE SCALE GENOMIC DNA]</scope>
    <source>
        <strain evidence="6">zrk13</strain>
    </source>
</reference>
<dbReference type="PANTHER" id="PTHR33607:SF2">
    <property type="entry name" value="ENDONUCLEASE-1"/>
    <property type="match status" value="1"/>
</dbReference>
<feature type="chain" id="PRO_5036482717" evidence="3">
    <location>
        <begin position="20"/>
        <end position="360"/>
    </location>
</feature>
<evidence type="ECO:0000256" key="3">
    <source>
        <dbReference type="SAM" id="SignalP"/>
    </source>
</evidence>
<accession>A0A7L7KP69</accession>
<keyword evidence="6" id="KW-1185">Reference proteome</keyword>
<dbReference type="InterPro" id="IPR007346">
    <property type="entry name" value="Endonuclease-I"/>
</dbReference>
<dbReference type="RefSeq" id="WP_258877821.1">
    <property type="nucleotide sequence ID" value="NZ_CP048914.1"/>
</dbReference>
<dbReference type="Pfam" id="PF20578">
    <property type="entry name" value="aBig_2"/>
    <property type="match status" value="1"/>
</dbReference>
<sequence>MKRLFILFSMLIIIGTLSACIQTTVEPGDDVVETPVESEIEAFLKEYFNGAESAISVTENITLPTSYNGTTVIWFSPNQDVINSTGTIHRPLYGEDAVEVTLSFTMYGDTNTYSGNVTFLVLPEEEPIENWGYYEGAQSLTGESLKSFLHELIDDHDELTYGELWEALADTDEDPNNSNNVLLLYSEVSISKDSICSVTCPSTTSWNREHVWPKSHGGFDTSDIEGTDLHHIRPSLVVVNSGRGNLDFDDGGSLQDYTTDSFKDGDSFEPADSVKGDVARMIFYMAVRYEGDSGELDLELNNLVNNSGPYVGKLSVLLEWHLNDLPDAFEIERNNRIYEKQGNRNPFIDHPEFVELIWTS</sequence>
<dbReference type="Proteomes" id="UP000514720">
    <property type="component" value="Chromosome"/>
</dbReference>
<dbReference type="KEGG" id="xcl:G4Z02_00115"/>
<keyword evidence="2" id="KW-0378">Hydrolase</keyword>
<evidence type="ECO:0000259" key="4">
    <source>
        <dbReference type="Pfam" id="PF20578"/>
    </source>
</evidence>
<dbReference type="InterPro" id="IPR044925">
    <property type="entry name" value="His-Me_finger_sf"/>
</dbReference>
<evidence type="ECO:0000256" key="1">
    <source>
        <dbReference type="ARBA" id="ARBA00022722"/>
    </source>
</evidence>
<dbReference type="EMBL" id="CP048914">
    <property type="protein sequence ID" value="QMS84209.1"/>
    <property type="molecule type" value="Genomic_DNA"/>
</dbReference>
<feature type="domain" description="Atrophied bacterial Ig" evidence="4">
    <location>
        <begin position="42"/>
        <end position="120"/>
    </location>
</feature>
<organism evidence="5 6">
    <name type="scientific">Candidatus Xianfuyuplasma coldseepsis</name>
    <dbReference type="NCBI Taxonomy" id="2782163"/>
    <lineage>
        <taxon>Bacteria</taxon>
        <taxon>Bacillati</taxon>
        <taxon>Mycoplasmatota</taxon>
        <taxon>Mollicutes</taxon>
        <taxon>Candidatus Izemoplasmatales</taxon>
        <taxon>Candidatus Izemoplasmataceae</taxon>
        <taxon>Candidatus Xianfuyuplasma</taxon>
    </lineage>
</organism>
<dbReference type="GO" id="GO:0004518">
    <property type="term" value="F:nuclease activity"/>
    <property type="evidence" value="ECO:0007669"/>
    <property type="project" value="UniProtKB-KW"/>
</dbReference>
<gene>
    <name evidence="5" type="ORF">G4Z02_00115</name>
</gene>
<evidence type="ECO:0000313" key="6">
    <source>
        <dbReference type="Proteomes" id="UP000514720"/>
    </source>
</evidence>
<keyword evidence="3" id="KW-0732">Signal</keyword>
<proteinExistence type="predicted"/>
<evidence type="ECO:0000313" key="5">
    <source>
        <dbReference type="EMBL" id="QMS84209.1"/>
    </source>
</evidence>
<protein>
    <submittedName>
        <fullName evidence="5">Ribonuclease</fullName>
    </submittedName>
</protein>
<name>A0A7L7KP69_9MOLU</name>
<dbReference type="AlphaFoldDB" id="A0A7L7KP69"/>
<keyword evidence="1" id="KW-0540">Nuclease</keyword>
<dbReference type="PANTHER" id="PTHR33607">
    <property type="entry name" value="ENDONUCLEASE-1"/>
    <property type="match status" value="1"/>
</dbReference>
<dbReference type="GO" id="GO:0016787">
    <property type="term" value="F:hydrolase activity"/>
    <property type="evidence" value="ECO:0007669"/>
    <property type="project" value="UniProtKB-KW"/>
</dbReference>
<dbReference type="PROSITE" id="PS51257">
    <property type="entry name" value="PROKAR_LIPOPROTEIN"/>
    <property type="match status" value="1"/>
</dbReference>
<dbReference type="SUPFAM" id="SSF54060">
    <property type="entry name" value="His-Me finger endonucleases"/>
    <property type="match status" value="1"/>
</dbReference>